<feature type="transmembrane region" description="Helical" evidence="11">
    <location>
        <begin position="397"/>
        <end position="423"/>
    </location>
</feature>
<dbReference type="PANTHER" id="PTHR24235">
    <property type="entry name" value="NEUROPEPTIDE Y RECEPTOR"/>
    <property type="match status" value="1"/>
</dbReference>
<feature type="transmembrane region" description="Helical" evidence="11">
    <location>
        <begin position="122"/>
        <end position="147"/>
    </location>
</feature>
<evidence type="ECO:0000256" key="2">
    <source>
        <dbReference type="ARBA" id="ARBA00010663"/>
    </source>
</evidence>
<keyword evidence="14" id="KW-1185">Reference proteome</keyword>
<gene>
    <name evidence="13" type="primary">101898027</name>
    <name evidence="15" type="synonym">LOC101898027</name>
</gene>
<reference evidence="13" key="1">
    <citation type="submission" date="2020-05" db="UniProtKB">
        <authorList>
            <consortium name="EnsemblMetazoa"/>
        </authorList>
    </citation>
    <scope>IDENTIFICATION</scope>
    <source>
        <strain evidence="13">Aabys</strain>
    </source>
</reference>
<dbReference type="RefSeq" id="XP_058980189.1">
    <property type="nucleotide sequence ID" value="XM_059124206.1"/>
</dbReference>
<keyword evidence="3 9" id="KW-0812">Transmembrane</keyword>
<keyword evidence="4 11" id="KW-1133">Transmembrane helix</keyword>
<name>A0A1I8N326_MUSDO</name>
<dbReference type="VEuPathDB" id="VectorBase:MDOA011011"/>
<evidence type="ECO:0000256" key="6">
    <source>
        <dbReference type="ARBA" id="ARBA00023136"/>
    </source>
</evidence>
<keyword evidence="7 9" id="KW-0675">Receptor</keyword>
<dbReference type="GO" id="GO:0005886">
    <property type="term" value="C:plasma membrane"/>
    <property type="evidence" value="ECO:0007669"/>
    <property type="project" value="TreeGrafter"/>
</dbReference>
<keyword evidence="6 11" id="KW-0472">Membrane</keyword>
<dbReference type="PRINTS" id="PR00237">
    <property type="entry name" value="GPCRRHODOPSN"/>
</dbReference>
<evidence type="ECO:0000256" key="10">
    <source>
        <dbReference type="SAM" id="MobiDB-lite"/>
    </source>
</evidence>
<dbReference type="InterPro" id="IPR000276">
    <property type="entry name" value="GPCR_Rhodpsn"/>
</dbReference>
<dbReference type="EnsemblMetazoa" id="MDOA011011-RA">
    <property type="protein sequence ID" value="MDOA011011-PA"/>
    <property type="gene ID" value="MDOA011011"/>
</dbReference>
<feature type="domain" description="G-protein coupled receptors family 1 profile" evidence="12">
    <location>
        <begin position="101"/>
        <end position="420"/>
    </location>
</feature>
<evidence type="ECO:0000256" key="7">
    <source>
        <dbReference type="ARBA" id="ARBA00023170"/>
    </source>
</evidence>
<accession>A0A1I8N326</accession>
<evidence type="ECO:0000256" key="4">
    <source>
        <dbReference type="ARBA" id="ARBA00022989"/>
    </source>
</evidence>
<feature type="transmembrane region" description="Helical" evidence="11">
    <location>
        <begin position="167"/>
        <end position="188"/>
    </location>
</feature>
<dbReference type="PROSITE" id="PS00237">
    <property type="entry name" value="G_PROTEIN_RECEP_F1_1"/>
    <property type="match status" value="1"/>
</dbReference>
<evidence type="ECO:0000256" key="5">
    <source>
        <dbReference type="ARBA" id="ARBA00023040"/>
    </source>
</evidence>
<dbReference type="Pfam" id="PF00001">
    <property type="entry name" value="7tm_1"/>
    <property type="match status" value="2"/>
</dbReference>
<dbReference type="PANTHER" id="PTHR24235:SF29">
    <property type="entry name" value="GH23382P"/>
    <property type="match status" value="1"/>
</dbReference>
<keyword evidence="5 9" id="KW-0297">G-protein coupled receptor</keyword>
<protein>
    <submittedName>
        <fullName evidence="15">Neuropeptide Y receptor type 6</fullName>
    </submittedName>
</protein>
<feature type="region of interest" description="Disordered" evidence="10">
    <location>
        <begin position="459"/>
        <end position="489"/>
    </location>
</feature>
<dbReference type="STRING" id="7370.A0A1I8N326"/>
<feature type="transmembrane region" description="Helical" evidence="11">
    <location>
        <begin position="82"/>
        <end position="110"/>
    </location>
</feature>
<dbReference type="SMART" id="SM01381">
    <property type="entry name" value="7TM_GPCR_Srsx"/>
    <property type="match status" value="1"/>
</dbReference>
<evidence type="ECO:0000256" key="9">
    <source>
        <dbReference type="RuleBase" id="RU000688"/>
    </source>
</evidence>
<evidence type="ECO:0000313" key="15">
    <source>
        <dbReference type="RefSeq" id="XP_058980189.1"/>
    </source>
</evidence>
<dbReference type="SUPFAM" id="SSF81321">
    <property type="entry name" value="Family A G protein-coupled receptor-like"/>
    <property type="match status" value="2"/>
</dbReference>
<evidence type="ECO:0000256" key="3">
    <source>
        <dbReference type="ARBA" id="ARBA00022692"/>
    </source>
</evidence>
<evidence type="ECO:0000313" key="13">
    <source>
        <dbReference type="EnsemblMetazoa" id="MDOA011011-PA"/>
    </source>
</evidence>
<dbReference type="Proteomes" id="UP001652621">
    <property type="component" value="Unplaced"/>
</dbReference>
<dbReference type="CDD" id="cd15203">
    <property type="entry name" value="7tmA_NPYR-like"/>
    <property type="match status" value="1"/>
</dbReference>
<dbReference type="OrthoDB" id="9046662at2759"/>
<feature type="region of interest" description="Disordered" evidence="10">
    <location>
        <begin position="587"/>
        <end position="607"/>
    </location>
</feature>
<dbReference type="GO" id="GO:0043005">
    <property type="term" value="C:neuron projection"/>
    <property type="evidence" value="ECO:0007669"/>
    <property type="project" value="TreeGrafter"/>
</dbReference>
<dbReference type="InterPro" id="IPR017452">
    <property type="entry name" value="GPCR_Rhodpsn_7TM"/>
</dbReference>
<dbReference type="PROSITE" id="PS50262">
    <property type="entry name" value="G_PROTEIN_RECEP_F1_2"/>
    <property type="match status" value="1"/>
</dbReference>
<dbReference type="Gene3D" id="1.20.1070.10">
    <property type="entry name" value="Rhodopsin 7-helix transmembrane proteins"/>
    <property type="match status" value="1"/>
</dbReference>
<dbReference type="InterPro" id="IPR000611">
    <property type="entry name" value="NPY_rcpt"/>
</dbReference>
<dbReference type="PRINTS" id="PR01012">
    <property type="entry name" value="NRPEPTIDEYR"/>
</dbReference>
<proteinExistence type="inferred from homology"/>
<comment type="subcellular location">
    <subcellularLocation>
        <location evidence="1">Membrane</location>
        <topology evidence="1">Multi-pass membrane protein</topology>
    </subcellularLocation>
</comment>
<sequence>MPNISVTTPASLMAAATWSAMVAQKPNVSDMAYHSYNHTTLMHHEPGHHHPVLDLMPASHTTTSEPAIQAPRERDDLIENNFVQIFFCILYTTVFILGVFGNVLVCYVVLRNRAMQTVTNIFITNLALSDILLCILAVPFTPLYTFMGRWAFGRTLCHLVSFAQGCSIYISTLTLTSIAIDRYFVIIYPFHPRMKMSTCIAIVISIWVISLLATLPYGMYVKVVNDYGNMTEEGMGLNATQFNFNASSSSAAAAASVPLNASYAPQRNYDAYMQIVSSSSTISEAEVASSSISYCEEDWPTERYRKVFGSVTTILQFVLPFIIISICYIWISFKLNARAKAKPGSKSSRKEEADRDRKKRTNRMLIAMVGVFGLSWLPLNVVNIFDDFYEKSNEWRFYTLFFFVAHSIAMSSTCYNPFLYAWLNENFRKEFKHVLPCFNPSNNNIINITRGYNRSDRNTCGPRLHHGNGGAATRGSSLENDEHDDGNAITQDTTLTTKDKLLIIPREPTYGNGHNALSPCLDRGVNVALVQCSKQVEILLNDNDIRNHRYDDFDNESCEEQTIEMRFNETPFISSDNNTQISIMETSTSCEAERSGGGSSERMQRSN</sequence>
<feature type="transmembrane region" description="Helical" evidence="11">
    <location>
        <begin position="365"/>
        <end position="385"/>
    </location>
</feature>
<feature type="transmembrane region" description="Helical" evidence="11">
    <location>
        <begin position="200"/>
        <end position="220"/>
    </location>
</feature>
<reference evidence="15" key="2">
    <citation type="submission" date="2025-05" db="UniProtKB">
        <authorList>
            <consortium name="RefSeq"/>
        </authorList>
    </citation>
    <scope>IDENTIFICATION</scope>
    <source>
        <strain evidence="15">Aabys</strain>
        <tissue evidence="15">Whole body</tissue>
    </source>
</reference>
<evidence type="ECO:0000259" key="12">
    <source>
        <dbReference type="PROSITE" id="PS50262"/>
    </source>
</evidence>
<dbReference type="GO" id="GO:0042923">
    <property type="term" value="F:neuropeptide binding"/>
    <property type="evidence" value="ECO:0007669"/>
    <property type="project" value="TreeGrafter"/>
</dbReference>
<comment type="similarity">
    <text evidence="2 9">Belongs to the G-protein coupled receptor 1 family.</text>
</comment>
<feature type="transmembrane region" description="Helical" evidence="11">
    <location>
        <begin position="307"/>
        <end position="331"/>
    </location>
</feature>
<keyword evidence="8 9" id="KW-0807">Transducer</keyword>
<evidence type="ECO:0000256" key="11">
    <source>
        <dbReference type="SAM" id="Phobius"/>
    </source>
</evidence>
<dbReference type="VEuPathDB" id="VectorBase:MDOMA2_011766"/>
<dbReference type="GO" id="GO:0004983">
    <property type="term" value="F:neuropeptide Y receptor activity"/>
    <property type="evidence" value="ECO:0007669"/>
    <property type="project" value="InterPro"/>
</dbReference>
<evidence type="ECO:0000256" key="8">
    <source>
        <dbReference type="ARBA" id="ARBA00023224"/>
    </source>
</evidence>
<dbReference type="AlphaFoldDB" id="A0A1I8N326"/>
<evidence type="ECO:0000313" key="14">
    <source>
        <dbReference type="Proteomes" id="UP001652621"/>
    </source>
</evidence>
<evidence type="ECO:0000256" key="1">
    <source>
        <dbReference type="ARBA" id="ARBA00004141"/>
    </source>
</evidence>
<organism evidence="13">
    <name type="scientific">Musca domestica</name>
    <name type="common">House fly</name>
    <dbReference type="NCBI Taxonomy" id="7370"/>
    <lineage>
        <taxon>Eukaryota</taxon>
        <taxon>Metazoa</taxon>
        <taxon>Ecdysozoa</taxon>
        <taxon>Arthropoda</taxon>
        <taxon>Hexapoda</taxon>
        <taxon>Insecta</taxon>
        <taxon>Pterygota</taxon>
        <taxon>Neoptera</taxon>
        <taxon>Endopterygota</taxon>
        <taxon>Diptera</taxon>
        <taxon>Brachycera</taxon>
        <taxon>Muscomorpha</taxon>
        <taxon>Muscoidea</taxon>
        <taxon>Muscidae</taxon>
        <taxon>Musca</taxon>
    </lineage>
</organism>
<dbReference type="eggNOG" id="KOG3656">
    <property type="taxonomic scope" value="Eukaryota"/>
</dbReference>